<reference evidence="4" key="2">
    <citation type="submission" date="2025-04" db="UniProtKB">
        <authorList>
            <consortium name="RefSeq"/>
        </authorList>
    </citation>
    <scope>IDENTIFICATION</scope>
</reference>
<evidence type="ECO:0000313" key="3">
    <source>
        <dbReference type="Proteomes" id="UP001652680"/>
    </source>
</evidence>
<dbReference type="Gene3D" id="3.80.10.10">
    <property type="entry name" value="Ribonuclease Inhibitor"/>
    <property type="match status" value="1"/>
</dbReference>
<accession>A0A6P4E8I9</accession>
<protein>
    <submittedName>
        <fullName evidence="4">Uncharacterized protein LOC108041063</fullName>
    </submittedName>
</protein>
<dbReference type="AlphaFoldDB" id="A0A6P4E8I9"/>
<dbReference type="SUPFAM" id="SSF52047">
    <property type="entry name" value="RNI-like"/>
    <property type="match status" value="1"/>
</dbReference>
<dbReference type="Proteomes" id="UP001652680">
    <property type="component" value="Unassembled WGS sequence"/>
</dbReference>
<dbReference type="InterPro" id="IPR032675">
    <property type="entry name" value="LRR_dom_sf"/>
</dbReference>
<reference evidence="2" key="3">
    <citation type="submission" date="2025-05" db="UniProtKB">
        <authorList>
            <consortium name="EnsemblMetazoa"/>
        </authorList>
    </citation>
    <scope>IDENTIFICATION</scope>
</reference>
<evidence type="ECO:0000259" key="1">
    <source>
        <dbReference type="PROSITE" id="PS50181"/>
    </source>
</evidence>
<dbReference type="EnsemblMetazoa" id="XM_017118836.1">
    <property type="protein sequence ID" value="XP_016974325.1"/>
    <property type="gene ID" value="LOC108041063"/>
</dbReference>
<evidence type="ECO:0000313" key="2">
    <source>
        <dbReference type="EnsemblMetazoa" id="XP_016974325.1"/>
    </source>
</evidence>
<reference evidence="3" key="1">
    <citation type="journal article" date="2021" name="Elife">
        <title>Highly contiguous assemblies of 101 drosophilid genomes.</title>
        <authorList>
            <person name="Kim B.Y."/>
            <person name="Wang J.R."/>
            <person name="Miller D.E."/>
            <person name="Barmina O."/>
            <person name="Delaney E."/>
            <person name="Thompson A."/>
            <person name="Comeault A.A."/>
            <person name="Peede D."/>
            <person name="D'Agostino E.R."/>
            <person name="Pelaez J."/>
            <person name="Aguilar J.M."/>
            <person name="Haji D."/>
            <person name="Matsunaga T."/>
            <person name="Armstrong E.E."/>
            <person name="Zych M."/>
            <person name="Ogawa Y."/>
            <person name="Stamenkovic-Radak M."/>
            <person name="Jelic M."/>
            <person name="Veselinovic M.S."/>
            <person name="Tanaskovic M."/>
            <person name="Eric P."/>
            <person name="Gao J.J."/>
            <person name="Katoh T.K."/>
            <person name="Toda M.J."/>
            <person name="Watabe H."/>
            <person name="Watada M."/>
            <person name="Davis J.S."/>
            <person name="Moyle L.C."/>
            <person name="Manoli G."/>
            <person name="Bertolini E."/>
            <person name="Kostal V."/>
            <person name="Hawley R.S."/>
            <person name="Takahashi A."/>
            <person name="Jones C.D."/>
            <person name="Price D.K."/>
            <person name="Whiteman N."/>
            <person name="Kopp A."/>
            <person name="Matute D.R."/>
            <person name="Petrov D.A."/>
        </authorList>
    </citation>
    <scope>NUCLEOTIDE SEQUENCE [LARGE SCALE GENOMIC DNA]</scope>
</reference>
<gene>
    <name evidence="4" type="primary">LOC108041063</name>
    <name evidence="2" type="synonym">108041063</name>
</gene>
<feature type="domain" description="F-box" evidence="1">
    <location>
        <begin position="10"/>
        <end position="54"/>
    </location>
</feature>
<evidence type="ECO:0000313" key="4">
    <source>
        <dbReference type="RefSeq" id="XP_016974325.1"/>
    </source>
</evidence>
<dbReference type="InterPro" id="IPR036047">
    <property type="entry name" value="F-box-like_dom_sf"/>
</dbReference>
<dbReference type="GeneID" id="108041063"/>
<proteinExistence type="predicted"/>
<dbReference type="OrthoDB" id="7939463at2759"/>
<sequence length="407" mass="46987">MLGSSALDDRPGLLCLPDDVLIFIVGHLDLQTQLRLTHVHLRFLEVMPHVWRSHNKSVNLSLIELHLDDEDLCFFLGSTQRTLNSLRIKMERRSNFDVLTNYVFPKLNDFRFSTNSFTLNDSDLAKMIRSFPNLKTFSPHGRFTGEGMTGFQSLENLTVSYCSNFEISSLIHILKSRNIKSLKLGLFHTIQLGYICLPLEGIQNLEMLECDMEEMRILFLPNFEKLTHLKQLFLCGQVYGPFVGAVLEYAKRSIKTVEINIYGELNEILSPNVQIEILKVAKILHVNRESRSLLNFDKIKEIYFKNCAIDEIGLKQIIRSLKTTEILGLSDCKFDFKEFTFFPLEIAKGRHKTLHIFSGPNLVCNEDEYVPITNIIWIVEGEHPYFKLHMEHPIISHGSEPVSIYFD</sequence>
<keyword evidence="3" id="KW-1185">Reference proteome</keyword>
<name>A0A6P4E8I9_DRORH</name>
<organism evidence="4">
    <name type="scientific">Drosophila rhopaloa</name>
    <name type="common">Fruit fly</name>
    <dbReference type="NCBI Taxonomy" id="1041015"/>
    <lineage>
        <taxon>Eukaryota</taxon>
        <taxon>Metazoa</taxon>
        <taxon>Ecdysozoa</taxon>
        <taxon>Arthropoda</taxon>
        <taxon>Hexapoda</taxon>
        <taxon>Insecta</taxon>
        <taxon>Pterygota</taxon>
        <taxon>Neoptera</taxon>
        <taxon>Endopterygota</taxon>
        <taxon>Diptera</taxon>
        <taxon>Brachycera</taxon>
        <taxon>Muscomorpha</taxon>
        <taxon>Ephydroidea</taxon>
        <taxon>Drosophilidae</taxon>
        <taxon>Drosophila</taxon>
        <taxon>Sophophora</taxon>
    </lineage>
</organism>
<dbReference type="InterPro" id="IPR001810">
    <property type="entry name" value="F-box_dom"/>
</dbReference>
<dbReference type="PROSITE" id="PS50181">
    <property type="entry name" value="FBOX"/>
    <property type="match status" value="1"/>
</dbReference>
<dbReference type="RefSeq" id="XP_016974325.1">
    <property type="nucleotide sequence ID" value="XM_017118836.1"/>
</dbReference>
<dbReference type="SUPFAM" id="SSF81383">
    <property type="entry name" value="F-box domain"/>
    <property type="match status" value="1"/>
</dbReference>